<evidence type="ECO:0000313" key="2">
    <source>
        <dbReference type="EMBL" id="CAD8311245.1"/>
    </source>
</evidence>
<organism evidence="2">
    <name type="scientific">Pseudictyota dubia</name>
    <dbReference type="NCBI Taxonomy" id="2749911"/>
    <lineage>
        <taxon>Eukaryota</taxon>
        <taxon>Sar</taxon>
        <taxon>Stramenopiles</taxon>
        <taxon>Ochrophyta</taxon>
        <taxon>Bacillariophyta</taxon>
        <taxon>Mediophyceae</taxon>
        <taxon>Biddulphiophycidae</taxon>
        <taxon>Eupodiscales</taxon>
        <taxon>Odontellaceae</taxon>
        <taxon>Pseudictyota</taxon>
    </lineage>
</organism>
<name>A0A7R9W0W0_9STRA</name>
<feature type="region of interest" description="Disordered" evidence="1">
    <location>
        <begin position="56"/>
        <end position="87"/>
    </location>
</feature>
<dbReference type="AlphaFoldDB" id="A0A7R9W0W0"/>
<sequence>MASIAVHSVRLAVLRSGRISAAASLVRFKLTKHHNGRDQNEAPRASDLSLPWRRAFSAGDSGGRSGTSSSSSPSGDSGSAPAKPPSEAYVHPLSQIVLAHLQTSRSDFLMEYGLDSRLTLNPDGTFVLRFPPRSSGGSGDGDTEGYGAEEKGREDGGRIWTSYEPQEKKHWLTVHRGDLVGRYLLQDNLKPAWHSDKRSTPEKVQDAVDEMIRKLEGSG</sequence>
<gene>
    <name evidence="2" type="ORF">TDUB1175_LOCUS10196</name>
</gene>
<accession>A0A7R9W0W0</accession>
<feature type="region of interest" description="Disordered" evidence="1">
    <location>
        <begin position="129"/>
        <end position="156"/>
    </location>
</feature>
<protein>
    <submittedName>
        <fullName evidence="2">Uncharacterized protein</fullName>
    </submittedName>
</protein>
<evidence type="ECO:0000256" key="1">
    <source>
        <dbReference type="SAM" id="MobiDB-lite"/>
    </source>
</evidence>
<reference evidence="2" key="1">
    <citation type="submission" date="2021-01" db="EMBL/GenBank/DDBJ databases">
        <authorList>
            <person name="Corre E."/>
            <person name="Pelletier E."/>
            <person name="Niang G."/>
            <person name="Scheremetjew M."/>
            <person name="Finn R."/>
            <person name="Kale V."/>
            <person name="Holt S."/>
            <person name="Cochrane G."/>
            <person name="Meng A."/>
            <person name="Brown T."/>
            <person name="Cohen L."/>
        </authorList>
    </citation>
    <scope>NUCLEOTIDE SEQUENCE</scope>
    <source>
        <strain evidence="2">CCMP147</strain>
    </source>
</reference>
<proteinExistence type="predicted"/>
<feature type="compositionally biased region" description="Low complexity" evidence="1">
    <location>
        <begin position="66"/>
        <end position="81"/>
    </location>
</feature>
<dbReference type="EMBL" id="HBED01020341">
    <property type="protein sequence ID" value="CAD8311245.1"/>
    <property type="molecule type" value="Transcribed_RNA"/>
</dbReference>